<reference evidence="2" key="1">
    <citation type="submission" date="2025-08" db="UniProtKB">
        <authorList>
            <consortium name="RefSeq"/>
        </authorList>
    </citation>
    <scope>IDENTIFICATION</scope>
</reference>
<keyword evidence="1" id="KW-1185">Reference proteome</keyword>
<accession>A0AC55CHJ2</accession>
<evidence type="ECO:0000313" key="2">
    <source>
        <dbReference type="RefSeq" id="XP_045139619.1"/>
    </source>
</evidence>
<gene>
    <name evidence="2" type="primary">LOC123520909</name>
</gene>
<dbReference type="RefSeq" id="XP_045139619.1">
    <property type="nucleotide sequence ID" value="XM_045283684.1"/>
</dbReference>
<evidence type="ECO:0000313" key="1">
    <source>
        <dbReference type="Proteomes" id="UP000694863"/>
    </source>
</evidence>
<sequence>MTTSRSGWARIPLPGPSVATFLQFLFLGLSTPASPSRVQLKLQMPAGLSTLQAVEGSEVVLPVWYTLNGELPSSQPWEVPVVIWFLDQKGKQADHVSGKTAAHRGCGGKAGNRAGRKDGEGRLSGKSKCPQSFPFYSDLAGFLKYFSLPQLS</sequence>
<organism evidence="1 2">
    <name type="scientific">Echinops telfairi</name>
    <name type="common">Lesser hedgehog tenrec</name>
    <dbReference type="NCBI Taxonomy" id="9371"/>
    <lineage>
        <taxon>Eukaryota</taxon>
        <taxon>Metazoa</taxon>
        <taxon>Chordata</taxon>
        <taxon>Craniata</taxon>
        <taxon>Vertebrata</taxon>
        <taxon>Euteleostomi</taxon>
        <taxon>Mammalia</taxon>
        <taxon>Eutheria</taxon>
        <taxon>Afrotheria</taxon>
        <taxon>Tenrecidae</taxon>
        <taxon>Tenrecinae</taxon>
        <taxon>Echinops</taxon>
    </lineage>
</organism>
<protein>
    <submittedName>
        <fullName evidence="2">Endothelial cell-selective adhesion molecule-like</fullName>
    </submittedName>
</protein>
<proteinExistence type="predicted"/>
<name>A0AC55CHJ2_ECHTE</name>
<dbReference type="Proteomes" id="UP000694863">
    <property type="component" value="Unplaced"/>
</dbReference>